<proteinExistence type="predicted"/>
<keyword evidence="2" id="KW-1185">Reference proteome</keyword>
<dbReference type="Proteomes" id="UP001348098">
    <property type="component" value="Unassembled WGS sequence"/>
</dbReference>
<name>A0ABU6AYT8_9NOCA</name>
<dbReference type="RefSeq" id="WP_195081651.1">
    <property type="nucleotide sequence ID" value="NZ_JAYESH010000007.1"/>
</dbReference>
<organism evidence="1 2">
    <name type="scientific">Nocardia implantans</name>
    <dbReference type="NCBI Taxonomy" id="3108168"/>
    <lineage>
        <taxon>Bacteria</taxon>
        <taxon>Bacillati</taxon>
        <taxon>Actinomycetota</taxon>
        <taxon>Actinomycetes</taxon>
        <taxon>Mycobacteriales</taxon>
        <taxon>Nocardiaceae</taxon>
        <taxon>Nocardia</taxon>
    </lineage>
</organism>
<dbReference type="EMBL" id="JAYKYQ010000009">
    <property type="protein sequence ID" value="MEB3512657.1"/>
    <property type="molecule type" value="Genomic_DNA"/>
</dbReference>
<gene>
    <name evidence="1" type="ORF">U3653_21720</name>
</gene>
<accession>A0ABU6AYT8</accession>
<reference evidence="1 2" key="1">
    <citation type="submission" date="2023-12" db="EMBL/GenBank/DDBJ databases">
        <title>novel species in genus Nocarida.</title>
        <authorList>
            <person name="Li Z."/>
        </authorList>
    </citation>
    <scope>NUCLEOTIDE SEQUENCE [LARGE SCALE GENOMIC DNA]</scope>
    <source>
        <strain evidence="1 2">CDC186</strain>
    </source>
</reference>
<evidence type="ECO:0000313" key="1">
    <source>
        <dbReference type="EMBL" id="MEB3512657.1"/>
    </source>
</evidence>
<protein>
    <submittedName>
        <fullName evidence="1">Uncharacterized protein</fullName>
    </submittedName>
</protein>
<sequence>MFLERKGVHRAACGPNSFGSITRSDQHQTAMHLQMRCEARQLGRKHEPGSSSPHLRTVQLLLQDRQVNGQAPLDIRRTERHVVEGSRAGSATAALPVSGDREAERSAAELDVLTEVIGTLVTITGMRYATG</sequence>
<evidence type="ECO:0000313" key="2">
    <source>
        <dbReference type="Proteomes" id="UP001348098"/>
    </source>
</evidence>
<comment type="caution">
    <text evidence="1">The sequence shown here is derived from an EMBL/GenBank/DDBJ whole genome shotgun (WGS) entry which is preliminary data.</text>
</comment>